<dbReference type="STRING" id="584708.Apau_2053"/>
<dbReference type="PANTHER" id="PTHR21152">
    <property type="entry name" value="AMINOTRANSFERASE CLASS V"/>
    <property type="match status" value="1"/>
</dbReference>
<evidence type="ECO:0000313" key="9">
    <source>
        <dbReference type="EMBL" id="EFQ24464.1"/>
    </source>
</evidence>
<evidence type="ECO:0000256" key="5">
    <source>
        <dbReference type="ARBA" id="ARBA00022898"/>
    </source>
</evidence>
<dbReference type="InterPro" id="IPR024169">
    <property type="entry name" value="SP_NH2Trfase/AEP_transaminase"/>
</dbReference>
<reference evidence="9 10" key="1">
    <citation type="journal article" date="2010" name="Stand. Genomic Sci.">
        <title>Non-contiguous finished genome sequence of Aminomonas paucivorans type strain (GLU-3).</title>
        <authorList>
            <person name="Pitluck S."/>
            <person name="Yasawong M."/>
            <person name="Held B."/>
            <person name="Lapidus A."/>
            <person name="Nolan M."/>
            <person name="Copeland A."/>
            <person name="Lucas S."/>
            <person name="Del Rio T.G."/>
            <person name="Tice H."/>
            <person name="Cheng J.F."/>
            <person name="Chertkov O."/>
            <person name="Goodwin L."/>
            <person name="Tapia R."/>
            <person name="Han C."/>
            <person name="Liolios K."/>
            <person name="Ivanova N."/>
            <person name="Mavromatis K."/>
            <person name="Ovchinnikova G."/>
            <person name="Pati A."/>
            <person name="Chen A."/>
            <person name="Palaniappan K."/>
            <person name="Land M."/>
            <person name="Hauser L."/>
            <person name="Chang Y.J."/>
            <person name="Jeffries C.D."/>
            <person name="Pukall R."/>
            <person name="Spring S."/>
            <person name="Rohde M."/>
            <person name="Sikorski J."/>
            <person name="Goker M."/>
            <person name="Woyke T."/>
            <person name="Bristow J."/>
            <person name="Eisen J.A."/>
            <person name="Markowitz V."/>
            <person name="Hugenholtz P."/>
            <person name="Kyrpides N.C."/>
            <person name="Klenk H.P."/>
        </authorList>
    </citation>
    <scope>NUCLEOTIDE SEQUENCE [LARGE SCALE GENOMIC DNA]</scope>
    <source>
        <strain evidence="9 10">DSM 12260</strain>
    </source>
</reference>
<dbReference type="OrthoDB" id="389074at2"/>
<dbReference type="RefSeq" id="WP_006301704.1">
    <property type="nucleotide sequence ID" value="NZ_CM001022.1"/>
</dbReference>
<evidence type="ECO:0000259" key="8">
    <source>
        <dbReference type="Pfam" id="PF00266"/>
    </source>
</evidence>
<accession>E3CXM0</accession>
<dbReference type="SUPFAM" id="SSF53383">
    <property type="entry name" value="PLP-dependent transferases"/>
    <property type="match status" value="1"/>
</dbReference>
<dbReference type="Pfam" id="PF00266">
    <property type="entry name" value="Aminotran_5"/>
    <property type="match status" value="1"/>
</dbReference>
<evidence type="ECO:0000256" key="6">
    <source>
        <dbReference type="PIRSR" id="PIRSR000524-1"/>
    </source>
</evidence>
<name>E3CXM0_9BACT</name>
<dbReference type="AlphaFoldDB" id="E3CXM0"/>
<feature type="binding site" evidence="6">
    <location>
        <position position="334"/>
    </location>
    <ligand>
        <name>substrate</name>
    </ligand>
</feature>
<proteinExistence type="inferred from homology"/>
<dbReference type="InterPro" id="IPR000192">
    <property type="entry name" value="Aminotrans_V_dom"/>
</dbReference>
<dbReference type="PANTHER" id="PTHR21152:SF24">
    <property type="entry name" value="ALANINE--GLYOXYLATE AMINOTRANSFERASE 1"/>
    <property type="match status" value="1"/>
</dbReference>
<dbReference type="PaxDb" id="584708-Apau_2053"/>
<evidence type="ECO:0000256" key="3">
    <source>
        <dbReference type="ARBA" id="ARBA00022576"/>
    </source>
</evidence>
<dbReference type="PIRSF" id="PIRSF000524">
    <property type="entry name" value="SPT"/>
    <property type="match status" value="1"/>
</dbReference>
<dbReference type="HOGENOM" id="CLU_027686_0_1_0"/>
<evidence type="ECO:0000256" key="1">
    <source>
        <dbReference type="ARBA" id="ARBA00001933"/>
    </source>
</evidence>
<organism evidence="9 10">
    <name type="scientific">Aminomonas paucivorans DSM 12260</name>
    <dbReference type="NCBI Taxonomy" id="584708"/>
    <lineage>
        <taxon>Bacteria</taxon>
        <taxon>Thermotogati</taxon>
        <taxon>Synergistota</taxon>
        <taxon>Synergistia</taxon>
        <taxon>Synergistales</taxon>
        <taxon>Synergistaceae</taxon>
        <taxon>Aminomonas</taxon>
    </lineage>
</organism>
<evidence type="ECO:0000256" key="7">
    <source>
        <dbReference type="PIRSR" id="PIRSR000524-50"/>
    </source>
</evidence>
<dbReference type="Proteomes" id="UP000005096">
    <property type="component" value="Chromosome"/>
</dbReference>
<protein>
    <submittedName>
        <fullName evidence="9">Aminotransferase class V</fullName>
    </submittedName>
</protein>
<feature type="domain" description="Aminotransferase class V" evidence="8">
    <location>
        <begin position="31"/>
        <end position="320"/>
    </location>
</feature>
<dbReference type="GO" id="GO:0008453">
    <property type="term" value="F:alanine-glyoxylate transaminase activity"/>
    <property type="evidence" value="ECO:0007669"/>
    <property type="project" value="TreeGrafter"/>
</dbReference>
<dbReference type="InterPro" id="IPR015422">
    <property type="entry name" value="PyrdxlP-dep_Trfase_small"/>
</dbReference>
<comment type="similarity">
    <text evidence="2">Belongs to the class-V pyridoxal-phosphate-dependent aminotransferase family.</text>
</comment>
<dbReference type="Gene3D" id="3.90.1150.10">
    <property type="entry name" value="Aspartate Aminotransferase, domain 1"/>
    <property type="match status" value="1"/>
</dbReference>
<dbReference type="Gene3D" id="3.40.640.10">
    <property type="entry name" value="Type I PLP-dependent aspartate aminotransferase-like (Major domain)"/>
    <property type="match status" value="1"/>
</dbReference>
<evidence type="ECO:0000256" key="4">
    <source>
        <dbReference type="ARBA" id="ARBA00022679"/>
    </source>
</evidence>
<dbReference type="InterPro" id="IPR015421">
    <property type="entry name" value="PyrdxlP-dep_Trfase_major"/>
</dbReference>
<comment type="cofactor">
    <cofactor evidence="1 7">
        <name>pyridoxal 5'-phosphate</name>
        <dbReference type="ChEBI" id="CHEBI:597326"/>
    </cofactor>
</comment>
<sequence>MERYPVGLVPGPVRVPEAAAARYVEDYGSPDLEGDFLSLYRSCEAGLARLLHTENPVAIQCGEGMLALWGALNSVLAPGDRLLAVSSGVFGSGFAEMGRALGLEVRLLEFPFSRLPDPEEVRQEALRFRPRMMTVVHCETPSGTLTPLEDYGRIAREAEALLCVDFVASAGGAPVRVDDWGIDLGLLGSQKCLSLPPDLCFTSLSPRAREAVRLRGYQGYDALAPFEEARLTGAFPYTHHWRGLAALRQALDLYEEEGQEAVWSRHARAAARCRSRLADLGVALFPEEEAFCSPTVTAARVPEGWTWEALDGALRRRGVVLGGNYGPLAGKVFRFGHMGTQASLPLVDRALDALGEVLAKRP</sequence>
<keyword evidence="4 9" id="KW-0808">Transferase</keyword>
<keyword evidence="5 7" id="KW-0663">Pyridoxal phosphate</keyword>
<dbReference type="EMBL" id="CM001022">
    <property type="protein sequence ID" value="EFQ24464.1"/>
    <property type="molecule type" value="Genomic_DNA"/>
</dbReference>
<keyword evidence="3 9" id="KW-0032">Aminotransferase</keyword>
<dbReference type="GO" id="GO:0004760">
    <property type="term" value="F:L-serine-pyruvate transaminase activity"/>
    <property type="evidence" value="ECO:0007669"/>
    <property type="project" value="TreeGrafter"/>
</dbReference>
<dbReference type="InterPro" id="IPR015424">
    <property type="entry name" value="PyrdxlP-dep_Trfase"/>
</dbReference>
<dbReference type="GO" id="GO:0019265">
    <property type="term" value="P:glycine biosynthetic process, by transamination of glyoxylate"/>
    <property type="evidence" value="ECO:0007669"/>
    <property type="project" value="TreeGrafter"/>
</dbReference>
<keyword evidence="10" id="KW-1185">Reference proteome</keyword>
<evidence type="ECO:0000313" key="10">
    <source>
        <dbReference type="Proteomes" id="UP000005096"/>
    </source>
</evidence>
<evidence type="ECO:0000256" key="2">
    <source>
        <dbReference type="ARBA" id="ARBA00009236"/>
    </source>
</evidence>
<gene>
    <name evidence="9" type="ORF">Apau_2053</name>
</gene>
<dbReference type="eggNOG" id="COG0075">
    <property type="taxonomic scope" value="Bacteria"/>
</dbReference>
<feature type="modified residue" description="N6-(pyridoxal phosphate)lysine" evidence="7">
    <location>
        <position position="191"/>
    </location>
</feature>